<dbReference type="InterPro" id="IPR035901">
    <property type="entry name" value="GIY-YIG_endonuc_sf"/>
</dbReference>
<dbReference type="GeneID" id="65131497"/>
<dbReference type="InterPro" id="IPR003647">
    <property type="entry name" value="Intron_nuc_1_rpt"/>
</dbReference>
<dbReference type="GO" id="GO:0004519">
    <property type="term" value="F:endonuclease activity"/>
    <property type="evidence" value="ECO:0007669"/>
    <property type="project" value="UniProtKB-KW"/>
</dbReference>
<dbReference type="SUPFAM" id="SSF82771">
    <property type="entry name" value="GIY-YIG endonuclease"/>
    <property type="match status" value="1"/>
</dbReference>
<keyword evidence="5" id="KW-0378">Hydrolase</keyword>
<dbReference type="PROSITE" id="PS50164">
    <property type="entry name" value="GIY_YIG"/>
    <property type="match status" value="1"/>
</dbReference>
<evidence type="ECO:0000313" key="5">
    <source>
        <dbReference type="EMBL" id="QOR60027.1"/>
    </source>
</evidence>
<dbReference type="RefSeq" id="YP_010113000.1">
    <property type="nucleotide sequence ID" value="NC_055898.1"/>
</dbReference>
<evidence type="ECO:0000259" key="4">
    <source>
        <dbReference type="PROSITE" id="PS50164"/>
    </source>
</evidence>
<feature type="domain" description="GIY-YIG" evidence="4">
    <location>
        <begin position="3"/>
        <end position="89"/>
    </location>
</feature>
<evidence type="ECO:0000256" key="2">
    <source>
        <dbReference type="ARBA" id="ARBA00022842"/>
    </source>
</evidence>
<dbReference type="SMART" id="SM00465">
    <property type="entry name" value="GIYc"/>
    <property type="match status" value="1"/>
</dbReference>
<dbReference type="Pfam" id="PF07453">
    <property type="entry name" value="NUMOD1"/>
    <property type="match status" value="2"/>
</dbReference>
<protein>
    <submittedName>
        <fullName evidence="5">Endonuclease</fullName>
    </submittedName>
</protein>
<dbReference type="InterPro" id="IPR000305">
    <property type="entry name" value="GIY-YIG_endonuc"/>
</dbReference>
<organism evidence="5 6">
    <name type="scientific">uncultured phage cr115_1</name>
    <dbReference type="NCBI Taxonomy" id="2772089"/>
    <lineage>
        <taxon>Viruses</taxon>
        <taxon>Duplodnaviria</taxon>
        <taxon>Heunggongvirae</taxon>
        <taxon>Uroviricota</taxon>
        <taxon>Caudoviricetes</taxon>
        <taxon>Crassvirales</taxon>
        <taxon>Suoliviridae</taxon>
        <taxon>Uncouvirinae</taxon>
        <taxon>Birpovirus</taxon>
        <taxon>Birpovirus hiberniae</taxon>
    </lineage>
</organism>
<comment type="cofactor">
    <cofactor evidence="1">
        <name>Mg(2+)</name>
        <dbReference type="ChEBI" id="CHEBI:18420"/>
    </cofactor>
</comment>
<dbReference type="EMBL" id="MT774405">
    <property type="protein sequence ID" value="QOR60027.1"/>
    <property type="molecule type" value="Genomic_DNA"/>
</dbReference>
<dbReference type="InterPro" id="IPR036388">
    <property type="entry name" value="WH-like_DNA-bd_sf"/>
</dbReference>
<sequence length="329" mass="37890">MMRSYDVYKVTNKVNNKVYIGITSKGLSARWKEHLYNAEHGCPFKLHNAIRKYGKENFSIELLDFCNSWEELIEKEKYYISEYNSLQDEFGYNMTEGGDGTVGRYVTMETRDKIRQKALGREVSEETREKLSGAGKVRTEGRVAYWESGKIGDNRRKPILQYTKEGNFIKEFDGVNIAAKELSMSPTTIITALKHQNIVGSKRNPYIWVYKSEYPDIPSTVPATLYAKDPTWKPTISEACKNANIEKRVNRQLSDKQKQAAIDNGMKSAKAICQYDKEGNLIAEFPSIIEASRSTKSDRRSIQRKLQNPVDPSNGRAWNNVKYIWKYKE</sequence>
<feature type="region of interest" description="Disordered" evidence="3">
    <location>
        <begin position="293"/>
        <end position="313"/>
    </location>
</feature>
<dbReference type="Gene3D" id="1.10.10.10">
    <property type="entry name" value="Winged helix-like DNA-binding domain superfamily/Winged helix DNA-binding domain"/>
    <property type="match status" value="2"/>
</dbReference>
<reference evidence="5 6" key="1">
    <citation type="submission" date="2020-07" db="EMBL/GenBank/DDBJ databases">
        <title>Taxonomic proposal: Crassvirales, a new order of highly abundant and diverse bacterial viruses.</title>
        <authorList>
            <person name="Shkoporov A.N."/>
            <person name="Stockdale S.R."/>
            <person name="Guerin E."/>
            <person name="Ross R.P."/>
            <person name="Hill C."/>
        </authorList>
    </citation>
    <scope>NUCLEOTIDE SEQUENCE [LARGE SCALE GENOMIC DNA]</scope>
</reference>
<keyword evidence="2" id="KW-0460">Magnesium</keyword>
<dbReference type="Gene3D" id="3.40.1440.10">
    <property type="entry name" value="GIY-YIG endonuclease"/>
    <property type="match status" value="1"/>
</dbReference>
<dbReference type="SMART" id="SM00497">
    <property type="entry name" value="IENR1"/>
    <property type="match status" value="2"/>
</dbReference>
<dbReference type="Pfam" id="PF01541">
    <property type="entry name" value="GIY-YIG"/>
    <property type="match status" value="1"/>
</dbReference>
<dbReference type="Proteomes" id="UP000594057">
    <property type="component" value="Segment"/>
</dbReference>
<dbReference type="InterPro" id="IPR010896">
    <property type="entry name" value="NUMOD1"/>
</dbReference>
<keyword evidence="5" id="KW-0255">Endonuclease</keyword>
<dbReference type="CDD" id="cd10443">
    <property type="entry name" value="GIY-YIG_HE_Tlr8p_PBC-V_like"/>
    <property type="match status" value="1"/>
</dbReference>
<proteinExistence type="predicted"/>
<keyword evidence="5" id="KW-0540">Nuclease</keyword>
<dbReference type="KEGG" id="vg:65131497"/>
<keyword evidence="6" id="KW-1185">Reference proteome</keyword>
<dbReference type="NCBIfam" id="TIGR01453">
    <property type="entry name" value="grpIintron_endo"/>
    <property type="match status" value="1"/>
</dbReference>
<evidence type="ECO:0000313" key="6">
    <source>
        <dbReference type="Proteomes" id="UP000594057"/>
    </source>
</evidence>
<evidence type="ECO:0000256" key="1">
    <source>
        <dbReference type="ARBA" id="ARBA00001946"/>
    </source>
</evidence>
<accession>A0A7M1S024</accession>
<dbReference type="InterPro" id="IPR006350">
    <property type="entry name" value="Intron_endoG1"/>
</dbReference>
<evidence type="ECO:0000256" key="3">
    <source>
        <dbReference type="SAM" id="MobiDB-lite"/>
    </source>
</evidence>
<name>A0A7M1S024_9CAUD</name>